<feature type="chain" id="PRO_5046805811" description="Secreted protein" evidence="1">
    <location>
        <begin position="21"/>
        <end position="105"/>
    </location>
</feature>
<reference evidence="2 3" key="1">
    <citation type="submission" date="2024-03" db="EMBL/GenBank/DDBJ databases">
        <authorList>
            <person name="Gkanogiannis A."/>
            <person name="Becerra Lopez-Lavalle L."/>
        </authorList>
    </citation>
    <scope>NUCLEOTIDE SEQUENCE [LARGE SCALE GENOMIC DNA]</scope>
</reference>
<evidence type="ECO:0008006" key="4">
    <source>
        <dbReference type="Google" id="ProtNLM"/>
    </source>
</evidence>
<name>A0ABP0XW35_9ROSI</name>
<keyword evidence="1" id="KW-0732">Signal</keyword>
<proteinExistence type="predicted"/>
<protein>
    <recommendedName>
        <fullName evidence="4">Secreted protein</fullName>
    </recommendedName>
</protein>
<gene>
    <name evidence="2" type="ORF">CITCOLO1_LOCUS3221</name>
</gene>
<accession>A0ABP0XW35</accession>
<sequence>MENADCFLKLLLQCIGILVGTVLRCRTPVSQLVQASFGTVFLWSVSQTDVVVSCGGINYASRSVSTEENNHMFLFRLLPTIIECAFKEVGVLWLDCEDRLLKYMK</sequence>
<evidence type="ECO:0000313" key="3">
    <source>
        <dbReference type="Proteomes" id="UP001642487"/>
    </source>
</evidence>
<dbReference type="EMBL" id="OZ021744">
    <property type="protein sequence ID" value="CAK9311561.1"/>
    <property type="molecule type" value="Genomic_DNA"/>
</dbReference>
<evidence type="ECO:0000313" key="2">
    <source>
        <dbReference type="EMBL" id="CAK9311561.1"/>
    </source>
</evidence>
<evidence type="ECO:0000256" key="1">
    <source>
        <dbReference type="SAM" id="SignalP"/>
    </source>
</evidence>
<organism evidence="2 3">
    <name type="scientific">Citrullus colocynthis</name>
    <name type="common">colocynth</name>
    <dbReference type="NCBI Taxonomy" id="252529"/>
    <lineage>
        <taxon>Eukaryota</taxon>
        <taxon>Viridiplantae</taxon>
        <taxon>Streptophyta</taxon>
        <taxon>Embryophyta</taxon>
        <taxon>Tracheophyta</taxon>
        <taxon>Spermatophyta</taxon>
        <taxon>Magnoliopsida</taxon>
        <taxon>eudicotyledons</taxon>
        <taxon>Gunneridae</taxon>
        <taxon>Pentapetalae</taxon>
        <taxon>rosids</taxon>
        <taxon>fabids</taxon>
        <taxon>Cucurbitales</taxon>
        <taxon>Cucurbitaceae</taxon>
        <taxon>Benincaseae</taxon>
        <taxon>Citrullus</taxon>
    </lineage>
</organism>
<dbReference type="Proteomes" id="UP001642487">
    <property type="component" value="Chromosome 10"/>
</dbReference>
<feature type="signal peptide" evidence="1">
    <location>
        <begin position="1"/>
        <end position="20"/>
    </location>
</feature>
<keyword evidence="3" id="KW-1185">Reference proteome</keyword>